<dbReference type="CDD" id="cd22534">
    <property type="entry name" value="KH-II_Era"/>
    <property type="match status" value="1"/>
</dbReference>
<dbReference type="GO" id="GO:0005829">
    <property type="term" value="C:cytosol"/>
    <property type="evidence" value="ECO:0007669"/>
    <property type="project" value="TreeGrafter"/>
</dbReference>
<evidence type="ECO:0000256" key="1">
    <source>
        <dbReference type="ARBA" id="ARBA00022884"/>
    </source>
</evidence>
<dbReference type="Pfam" id="PF07650">
    <property type="entry name" value="KH_2"/>
    <property type="match status" value="1"/>
</dbReference>
<name>A0A9D5QDJ1_UNCW3</name>
<dbReference type="GO" id="GO:0019843">
    <property type="term" value="F:rRNA binding"/>
    <property type="evidence" value="ECO:0007669"/>
    <property type="project" value="TreeGrafter"/>
</dbReference>
<feature type="non-terminal residue" evidence="4">
    <location>
        <position position="1"/>
    </location>
</feature>
<protein>
    <submittedName>
        <fullName evidence="4">GTPase Era</fullName>
    </submittedName>
</protein>
<reference evidence="4" key="1">
    <citation type="submission" date="2019-11" db="EMBL/GenBank/DDBJ databases">
        <title>Microbial mats filling the niche in hypersaline microbial mats.</title>
        <authorList>
            <person name="Wong H.L."/>
            <person name="Macleod F.I."/>
            <person name="White R.A. III"/>
            <person name="Burns B.P."/>
        </authorList>
    </citation>
    <scope>NUCLEOTIDE SEQUENCE</scope>
    <source>
        <strain evidence="4">Bin_327</strain>
    </source>
</reference>
<dbReference type="PANTHER" id="PTHR42698:SF1">
    <property type="entry name" value="GTPASE ERA, MITOCHONDRIAL"/>
    <property type="match status" value="1"/>
</dbReference>
<dbReference type="Gene3D" id="3.30.300.20">
    <property type="match status" value="1"/>
</dbReference>
<evidence type="ECO:0000259" key="3">
    <source>
        <dbReference type="PROSITE" id="PS50823"/>
    </source>
</evidence>
<accession>A0A9D5QDJ1</accession>
<sequence length="95" mass="11342">YSVFVEIDEYREQIEGKDFVRAILYVERESQKPIILGRRGEAIKRLGTRARKKIEQLSGRQVFLELHVKVAKKWRKNESLVRRAFKPPDKYLPNE</sequence>
<dbReference type="AlphaFoldDB" id="A0A9D5QDJ1"/>
<dbReference type="Proteomes" id="UP000630660">
    <property type="component" value="Unassembled WGS sequence"/>
</dbReference>
<dbReference type="EMBL" id="WJKJ01000361">
    <property type="protein sequence ID" value="MBD3365699.1"/>
    <property type="molecule type" value="Genomic_DNA"/>
</dbReference>
<gene>
    <name evidence="4" type="ORF">GF359_10845</name>
</gene>
<comment type="caution">
    <text evidence="4">The sequence shown here is derived from an EMBL/GenBank/DDBJ whole genome shotgun (WGS) entry which is preliminary data.</text>
</comment>
<dbReference type="GO" id="GO:0043024">
    <property type="term" value="F:ribosomal small subunit binding"/>
    <property type="evidence" value="ECO:0007669"/>
    <property type="project" value="TreeGrafter"/>
</dbReference>
<dbReference type="InterPro" id="IPR015946">
    <property type="entry name" value="KH_dom-like_a/b"/>
</dbReference>
<dbReference type="SUPFAM" id="SSF54814">
    <property type="entry name" value="Prokaryotic type KH domain (KH-domain type II)"/>
    <property type="match status" value="1"/>
</dbReference>
<dbReference type="GO" id="GO:0000028">
    <property type="term" value="P:ribosomal small subunit assembly"/>
    <property type="evidence" value="ECO:0007669"/>
    <property type="project" value="TreeGrafter"/>
</dbReference>
<evidence type="ECO:0000313" key="5">
    <source>
        <dbReference type="Proteomes" id="UP000630660"/>
    </source>
</evidence>
<dbReference type="PROSITE" id="PS50823">
    <property type="entry name" value="KH_TYPE_2"/>
    <property type="match status" value="1"/>
</dbReference>
<proteinExistence type="predicted"/>
<dbReference type="InterPro" id="IPR009019">
    <property type="entry name" value="KH_sf_prok-type"/>
</dbReference>
<dbReference type="PANTHER" id="PTHR42698">
    <property type="entry name" value="GTPASE ERA"/>
    <property type="match status" value="1"/>
</dbReference>
<dbReference type="InterPro" id="IPR004044">
    <property type="entry name" value="KH_dom_type_2"/>
</dbReference>
<evidence type="ECO:0000256" key="2">
    <source>
        <dbReference type="PROSITE-ProRule" id="PRU00118"/>
    </source>
</evidence>
<dbReference type="InterPro" id="IPR005662">
    <property type="entry name" value="GTPase_Era-like"/>
</dbReference>
<organism evidence="4 5">
    <name type="scientific">candidate division WOR-3 bacterium</name>
    <dbReference type="NCBI Taxonomy" id="2052148"/>
    <lineage>
        <taxon>Bacteria</taxon>
        <taxon>Bacteria division WOR-3</taxon>
    </lineage>
</organism>
<feature type="domain" description="KH type-2" evidence="3">
    <location>
        <begin position="1"/>
        <end position="72"/>
    </location>
</feature>
<keyword evidence="1 2" id="KW-0694">RNA-binding</keyword>
<dbReference type="GO" id="GO:0005525">
    <property type="term" value="F:GTP binding"/>
    <property type="evidence" value="ECO:0007669"/>
    <property type="project" value="InterPro"/>
</dbReference>
<evidence type="ECO:0000313" key="4">
    <source>
        <dbReference type="EMBL" id="MBD3365699.1"/>
    </source>
</evidence>